<comment type="caution">
    <text evidence="2">The sequence shown here is derived from an EMBL/GenBank/DDBJ whole genome shotgun (WGS) entry which is preliminary data.</text>
</comment>
<evidence type="ECO:0000259" key="1">
    <source>
        <dbReference type="Pfam" id="PF00248"/>
    </source>
</evidence>
<proteinExistence type="predicted"/>
<reference evidence="2" key="2">
    <citation type="journal article" date="2014" name="ISME J.">
        <title>Microbial stratification in low pH oxic and suboxic macroscopic growths along an acid mine drainage.</title>
        <authorList>
            <person name="Mendez-Garcia C."/>
            <person name="Mesa V."/>
            <person name="Sprenger R.R."/>
            <person name="Richter M."/>
            <person name="Diez M.S."/>
            <person name="Solano J."/>
            <person name="Bargiela R."/>
            <person name="Golyshina O.V."/>
            <person name="Manteca A."/>
            <person name="Ramos J.L."/>
            <person name="Gallego J.R."/>
            <person name="Llorente I."/>
            <person name="Martins Dos Santos V.A."/>
            <person name="Jensen O.N."/>
            <person name="Pelaez A.I."/>
            <person name="Sanchez J."/>
            <person name="Ferrer M."/>
        </authorList>
    </citation>
    <scope>NUCLEOTIDE SEQUENCE</scope>
</reference>
<dbReference type="InterPro" id="IPR036812">
    <property type="entry name" value="NAD(P)_OxRdtase_dom_sf"/>
</dbReference>
<accession>T1B652</accession>
<dbReference type="Pfam" id="PF00248">
    <property type="entry name" value="Aldo_ket_red"/>
    <property type="match status" value="1"/>
</dbReference>
<protein>
    <submittedName>
        <fullName evidence="2">Aldo/keto reductase</fullName>
    </submittedName>
</protein>
<sequence length="201" mass="22652">QRYWRSNLDYNSMIKACNKSLKNLQTSYIDLYQVHFPNRRIKISETMRAMEDLVKEGKIRFIGVSNFSLKQMIEVEEALKSNDLASTQMPYSLVDRRIEKDILPHCSERNIAVLPYYPLGHGKLGSENSALSAAITDISATHGNKSLSQIALNWFYSKHANVFPIPRASNPDHVAENVGSVGWRLKPGEISSLERAVSQAG</sequence>
<evidence type="ECO:0000313" key="2">
    <source>
        <dbReference type="EMBL" id="EQD48434.1"/>
    </source>
</evidence>
<reference evidence="2" key="1">
    <citation type="submission" date="2013-08" db="EMBL/GenBank/DDBJ databases">
        <authorList>
            <person name="Mendez C."/>
            <person name="Richter M."/>
            <person name="Ferrer M."/>
            <person name="Sanchez J."/>
        </authorList>
    </citation>
    <scope>NUCLEOTIDE SEQUENCE</scope>
</reference>
<dbReference type="SUPFAM" id="SSF51430">
    <property type="entry name" value="NAD(P)-linked oxidoreductase"/>
    <property type="match status" value="1"/>
</dbReference>
<dbReference type="PANTHER" id="PTHR43638:SF3">
    <property type="entry name" value="ALDEHYDE REDUCTASE"/>
    <property type="match status" value="1"/>
</dbReference>
<dbReference type="PANTHER" id="PTHR43638">
    <property type="entry name" value="OXIDOREDUCTASE, ALDO/KETO REDUCTASE FAMILY PROTEIN"/>
    <property type="match status" value="1"/>
</dbReference>
<feature type="domain" description="NADP-dependent oxidoreductase" evidence="1">
    <location>
        <begin position="4"/>
        <end position="195"/>
    </location>
</feature>
<dbReference type="PRINTS" id="PR00069">
    <property type="entry name" value="ALDKETRDTASE"/>
</dbReference>
<dbReference type="EMBL" id="AUZY01007861">
    <property type="protein sequence ID" value="EQD48434.1"/>
    <property type="molecule type" value="Genomic_DNA"/>
</dbReference>
<dbReference type="PROSITE" id="PS00062">
    <property type="entry name" value="ALDOKETO_REDUCTASE_2"/>
    <property type="match status" value="1"/>
</dbReference>
<dbReference type="InterPro" id="IPR023210">
    <property type="entry name" value="NADP_OxRdtase_dom"/>
</dbReference>
<dbReference type="GO" id="GO:0016491">
    <property type="term" value="F:oxidoreductase activity"/>
    <property type="evidence" value="ECO:0007669"/>
    <property type="project" value="InterPro"/>
</dbReference>
<dbReference type="Gene3D" id="3.20.20.100">
    <property type="entry name" value="NADP-dependent oxidoreductase domain"/>
    <property type="match status" value="1"/>
</dbReference>
<dbReference type="AlphaFoldDB" id="T1B652"/>
<dbReference type="InterPro" id="IPR020471">
    <property type="entry name" value="AKR"/>
</dbReference>
<name>T1B652_9ZZZZ</name>
<gene>
    <name evidence="2" type="ORF">B1B_12045</name>
</gene>
<feature type="non-terminal residue" evidence="2">
    <location>
        <position position="1"/>
    </location>
</feature>
<organism evidence="2">
    <name type="scientific">mine drainage metagenome</name>
    <dbReference type="NCBI Taxonomy" id="410659"/>
    <lineage>
        <taxon>unclassified sequences</taxon>
        <taxon>metagenomes</taxon>
        <taxon>ecological metagenomes</taxon>
    </lineage>
</organism>
<dbReference type="InterPro" id="IPR018170">
    <property type="entry name" value="Aldo/ket_reductase_CS"/>
</dbReference>